<gene>
    <name evidence="3" type="ORF">HMPREF3216_01155</name>
</gene>
<protein>
    <recommendedName>
        <fullName evidence="2">Leucine rich repeat variant domain-containing protein</fullName>
    </recommendedName>
</protein>
<proteinExistence type="predicted"/>
<feature type="domain" description="Leucine rich repeat variant" evidence="2">
    <location>
        <begin position="35"/>
        <end position="89"/>
    </location>
</feature>
<dbReference type="AlphaFoldDB" id="A0A133NMH7"/>
<reference evidence="3 4" key="1">
    <citation type="submission" date="2016-01" db="EMBL/GenBank/DDBJ databases">
        <authorList>
            <person name="Oliw E.H."/>
        </authorList>
    </citation>
    <scope>NUCLEOTIDE SEQUENCE [LARGE SCALE GENOMIC DNA]</scope>
    <source>
        <strain evidence="3 4">GED7760B</strain>
    </source>
</reference>
<dbReference type="Proteomes" id="UP000070558">
    <property type="component" value="Unassembled WGS sequence"/>
</dbReference>
<name>A0A133NMH7_GARVA</name>
<evidence type="ECO:0000313" key="4">
    <source>
        <dbReference type="Proteomes" id="UP000070558"/>
    </source>
</evidence>
<feature type="compositionally biased region" description="Low complexity" evidence="1">
    <location>
        <begin position="1"/>
        <end position="22"/>
    </location>
</feature>
<organism evidence="3 4">
    <name type="scientific">Gardnerella vaginalis</name>
    <dbReference type="NCBI Taxonomy" id="2702"/>
    <lineage>
        <taxon>Bacteria</taxon>
        <taxon>Bacillati</taxon>
        <taxon>Actinomycetota</taxon>
        <taxon>Actinomycetes</taxon>
        <taxon>Bifidobacteriales</taxon>
        <taxon>Bifidobacteriaceae</taxon>
        <taxon>Gardnerella</taxon>
    </lineage>
</organism>
<dbReference type="PATRIC" id="fig|2702.99.peg.1128"/>
<dbReference type="Pfam" id="PF25591">
    <property type="entry name" value="LRV_2"/>
    <property type="match status" value="1"/>
</dbReference>
<dbReference type="EMBL" id="LRQA01000055">
    <property type="protein sequence ID" value="KXA17477.1"/>
    <property type="molecule type" value="Genomic_DNA"/>
</dbReference>
<evidence type="ECO:0000256" key="1">
    <source>
        <dbReference type="SAM" id="MobiDB-lite"/>
    </source>
</evidence>
<evidence type="ECO:0000259" key="2">
    <source>
        <dbReference type="Pfam" id="PF25591"/>
    </source>
</evidence>
<accession>A0A133NMH7</accession>
<dbReference type="InterPro" id="IPR057893">
    <property type="entry name" value="LRV_2"/>
</dbReference>
<comment type="caution">
    <text evidence="3">The sequence shown here is derived from an EMBL/GenBank/DDBJ whole genome shotgun (WGS) entry which is preliminary data.</text>
</comment>
<feature type="region of interest" description="Disordered" evidence="1">
    <location>
        <begin position="1"/>
        <end position="23"/>
    </location>
</feature>
<sequence length="103" mass="11383">MTINTGNTGDTYDTYDTYDTGDFSSMPPKPPIVLTEQVACCENTSKDVLWHIAKNVPDLRKWVVANPIADAKMLEYISQQGGPGVKHSLDVLLEAYEYAKNGD</sequence>
<evidence type="ECO:0000313" key="3">
    <source>
        <dbReference type="EMBL" id="KXA17477.1"/>
    </source>
</evidence>